<keyword evidence="2 4" id="KW-0863">Zinc-finger</keyword>
<feature type="compositionally biased region" description="Gly residues" evidence="5">
    <location>
        <begin position="240"/>
        <end position="250"/>
    </location>
</feature>
<feature type="domain" description="CHY-type" evidence="6">
    <location>
        <begin position="987"/>
        <end position="1055"/>
    </location>
</feature>
<feature type="region of interest" description="Disordered" evidence="5">
    <location>
        <begin position="149"/>
        <end position="169"/>
    </location>
</feature>
<evidence type="ECO:0000256" key="3">
    <source>
        <dbReference type="ARBA" id="ARBA00022833"/>
    </source>
</evidence>
<dbReference type="Proteomes" id="UP001165080">
    <property type="component" value="Unassembled WGS sequence"/>
</dbReference>
<dbReference type="SUPFAM" id="SSF161219">
    <property type="entry name" value="CHY zinc finger-like"/>
    <property type="match status" value="1"/>
</dbReference>
<feature type="region of interest" description="Disordered" evidence="5">
    <location>
        <begin position="613"/>
        <end position="661"/>
    </location>
</feature>
<feature type="compositionally biased region" description="Low complexity" evidence="5">
    <location>
        <begin position="251"/>
        <end position="267"/>
    </location>
</feature>
<evidence type="ECO:0000256" key="1">
    <source>
        <dbReference type="ARBA" id="ARBA00022723"/>
    </source>
</evidence>
<feature type="compositionally biased region" description="Basic and acidic residues" evidence="5">
    <location>
        <begin position="694"/>
        <end position="706"/>
    </location>
</feature>
<evidence type="ECO:0000259" key="6">
    <source>
        <dbReference type="PROSITE" id="PS51266"/>
    </source>
</evidence>
<feature type="region of interest" description="Disordered" evidence="5">
    <location>
        <begin position="448"/>
        <end position="483"/>
    </location>
</feature>
<dbReference type="GO" id="GO:0008270">
    <property type="term" value="F:zinc ion binding"/>
    <property type="evidence" value="ECO:0007669"/>
    <property type="project" value="UniProtKB-KW"/>
</dbReference>
<dbReference type="AlphaFoldDB" id="A0A9W6BL25"/>
<keyword evidence="3" id="KW-0862">Zinc</keyword>
<dbReference type="InterPro" id="IPR037274">
    <property type="entry name" value="Znf_CHY_sf"/>
</dbReference>
<feature type="compositionally biased region" description="Low complexity" evidence="5">
    <location>
        <begin position="463"/>
        <end position="478"/>
    </location>
</feature>
<dbReference type="Pfam" id="PF05495">
    <property type="entry name" value="zf-CHY"/>
    <property type="match status" value="1"/>
</dbReference>
<feature type="compositionally biased region" description="Low complexity" evidence="5">
    <location>
        <begin position="359"/>
        <end position="373"/>
    </location>
</feature>
<feature type="compositionally biased region" description="Basic and acidic residues" evidence="5">
    <location>
        <begin position="1079"/>
        <end position="1091"/>
    </location>
</feature>
<evidence type="ECO:0000313" key="7">
    <source>
        <dbReference type="EMBL" id="GLC53750.1"/>
    </source>
</evidence>
<keyword evidence="8" id="KW-1185">Reference proteome</keyword>
<dbReference type="OrthoDB" id="10253329at2759"/>
<feature type="compositionally biased region" description="Gly residues" evidence="5">
    <location>
        <begin position="638"/>
        <end position="657"/>
    </location>
</feature>
<dbReference type="EMBL" id="BRXU01000008">
    <property type="protein sequence ID" value="GLC53750.1"/>
    <property type="molecule type" value="Genomic_DNA"/>
</dbReference>
<feature type="compositionally biased region" description="Low complexity" evidence="5">
    <location>
        <begin position="306"/>
        <end position="324"/>
    </location>
</feature>
<feature type="region of interest" description="Disordered" evidence="5">
    <location>
        <begin position="306"/>
        <end position="379"/>
    </location>
</feature>
<proteinExistence type="predicted"/>
<gene>
    <name evidence="7" type="primary">PLEST006422</name>
    <name evidence="7" type="ORF">PLESTB_000783200</name>
</gene>
<evidence type="ECO:0000256" key="5">
    <source>
        <dbReference type="SAM" id="MobiDB-lite"/>
    </source>
</evidence>
<keyword evidence="1" id="KW-0479">Metal-binding</keyword>
<feature type="region of interest" description="Disordered" evidence="5">
    <location>
        <begin position="1061"/>
        <end position="1126"/>
    </location>
</feature>
<dbReference type="PROSITE" id="PS51266">
    <property type="entry name" value="ZF_CHY"/>
    <property type="match status" value="1"/>
</dbReference>
<feature type="region of interest" description="Disordered" evidence="5">
    <location>
        <begin position="215"/>
        <end position="267"/>
    </location>
</feature>
<feature type="compositionally biased region" description="Basic and acidic residues" evidence="5">
    <location>
        <begin position="729"/>
        <end position="748"/>
    </location>
</feature>
<accession>A0A9W6BL25</accession>
<feature type="region of interest" description="Disordered" evidence="5">
    <location>
        <begin position="942"/>
        <end position="984"/>
    </location>
</feature>
<feature type="region of interest" description="Disordered" evidence="5">
    <location>
        <begin position="694"/>
        <end position="770"/>
    </location>
</feature>
<comment type="caution">
    <text evidence="7">The sequence shown here is derived from an EMBL/GenBank/DDBJ whole genome shotgun (WGS) entry which is preliminary data.</text>
</comment>
<organism evidence="7 8">
    <name type="scientific">Pleodorina starrii</name>
    <dbReference type="NCBI Taxonomy" id="330485"/>
    <lineage>
        <taxon>Eukaryota</taxon>
        <taxon>Viridiplantae</taxon>
        <taxon>Chlorophyta</taxon>
        <taxon>core chlorophytes</taxon>
        <taxon>Chlorophyceae</taxon>
        <taxon>CS clade</taxon>
        <taxon>Chlamydomonadales</taxon>
        <taxon>Volvocaceae</taxon>
        <taxon>Pleodorina</taxon>
    </lineage>
</organism>
<feature type="compositionally biased region" description="Acidic residues" evidence="5">
    <location>
        <begin position="749"/>
        <end position="769"/>
    </location>
</feature>
<evidence type="ECO:0000256" key="4">
    <source>
        <dbReference type="PROSITE-ProRule" id="PRU00601"/>
    </source>
</evidence>
<feature type="compositionally biased region" description="Gly residues" evidence="5">
    <location>
        <begin position="1115"/>
        <end position="1126"/>
    </location>
</feature>
<feature type="compositionally biased region" description="Gly residues" evidence="5">
    <location>
        <begin position="969"/>
        <end position="982"/>
    </location>
</feature>
<evidence type="ECO:0000313" key="8">
    <source>
        <dbReference type="Proteomes" id="UP001165080"/>
    </source>
</evidence>
<reference evidence="7 8" key="1">
    <citation type="journal article" date="2023" name="Commun. Biol.">
        <title>Reorganization of the ancestral sex-determining regions during the evolution of trioecy in Pleodorina starrii.</title>
        <authorList>
            <person name="Takahashi K."/>
            <person name="Suzuki S."/>
            <person name="Kawai-Toyooka H."/>
            <person name="Yamamoto K."/>
            <person name="Hamaji T."/>
            <person name="Ootsuki R."/>
            <person name="Yamaguchi H."/>
            <person name="Kawachi M."/>
            <person name="Higashiyama T."/>
            <person name="Nozaki H."/>
        </authorList>
    </citation>
    <scope>NUCLEOTIDE SEQUENCE [LARGE SCALE GENOMIC DNA]</scope>
    <source>
        <strain evidence="7 8">NIES-4479</strain>
    </source>
</reference>
<feature type="region of interest" description="Disordered" evidence="5">
    <location>
        <begin position="89"/>
        <end position="110"/>
    </location>
</feature>
<evidence type="ECO:0000256" key="2">
    <source>
        <dbReference type="ARBA" id="ARBA00022771"/>
    </source>
</evidence>
<protein>
    <recommendedName>
        <fullName evidence="6">CHY-type domain-containing protein</fullName>
    </recommendedName>
</protein>
<sequence length="1126" mass="111856">MPAPSEGLEARRQLELLQEELQALKGRWGRALRLQRATPAEAPATAPFPIVLTFQVEPPPAAASHYDVSAVRIQIRLSRAALQLPQRAAAADGGGGGAATHGSVQVGTLPTGTDLTVLSEELPRRLRSKMQAQLVKVWLDALGSASGAAAAAGGGGGSGSGSAPSSAGPYKLSVPASHMQERFVPLICLVPELVEPYQAVDEHGATVRRYAIVNNDGDAGDTEDGGGGGGGESPGVDSSQGGGTGDGGARSLGSVALSSSSRTDAGASGSTAAAAAAAASPQAAKASQAPSAPSSGMAAAPTAGATALGGMDAAPPPAGSGAQPPAEPPTHGSVPPLAQRTAPKPDQAVGPRGAPPPASASAQPQPSEPASVPRGAGEAAARLVAGTASASAGGGGSDIPEETSASDVGRMTVGLSQPGLSAVAAAHSAPAAAPAALSATGAAAAAPPARQIQGTATARGAEPANQTTAAGATAAQPQSSPPPGLLSYTVAVKELQYIQKRYSQVFSARLHRDADSSPAAAAAAGGASAPQSLLQPGCLTTFELELLPTDPDWDLPAVRVVGQLLPVSASAYLPSLGVHMASRLPAWLRAALEAHMAEQLAAQAAEAEAARAAAAAAAEPAPPPHGAAAGLSRRAGRGGRGGGGLSGSGRVGAGGVAGQQEAEAAPEGTVLLPLGALRNLFRDLENYAGTVARAADEERRRRERDAAAAAVSDDGGSGSSGGDEEEGGDGSRYDDDGYGDGSHRREGDAAGDDYDSAGEGSDGSDDGTAADEVRFSGTAAAAAAGGAEAPAAYAVLLEGLQLDNLAAVEVLRANFEVSCGRCGARDTLVLASAAVAGGGGGSGASHQATASGCCQRCTAPWSLVMRPHFVHATSNSLCVIKPEGCRPVDLLPSLMAGQCGECSAVMSLRDVQIGLPFSRNCSSCHKELSMSVAAVSFVPRGPPRGGAGGSSGSAAGRGASRARRARTDTGGGGGGGGAGAGLRPGQPLPALGTCKHYRHSYRWLRFPCCGMRFPCDLCHEESVPDGHPVRWAQRMVCGFCSTEQHLALACRACGRQLAGTAANPSGRRTRFWEGGTGCRDPRRLDRNDPHKWRGRNKTVSAKQSRVGPKPWSGKASGGAGGGGSGG</sequence>
<dbReference type="InterPro" id="IPR008913">
    <property type="entry name" value="Znf_CHY"/>
</dbReference>
<name>A0A9W6BL25_9CHLO</name>